<dbReference type="InterPro" id="IPR036508">
    <property type="entry name" value="Chitin-bd_dom_sf"/>
</dbReference>
<feature type="compositionally biased region" description="Polar residues" evidence="1">
    <location>
        <begin position="218"/>
        <end position="228"/>
    </location>
</feature>
<dbReference type="OrthoDB" id="6162532at2759"/>
<keyword evidence="5" id="KW-1185">Reference proteome</keyword>
<keyword evidence="2" id="KW-1133">Transmembrane helix</keyword>
<dbReference type="SUPFAM" id="SSF57625">
    <property type="entry name" value="Invertebrate chitin-binding proteins"/>
    <property type="match status" value="1"/>
</dbReference>
<evidence type="ECO:0000256" key="1">
    <source>
        <dbReference type="SAM" id="MobiDB-lite"/>
    </source>
</evidence>
<sequence>MEPQNEKMCFEDRNFSAYLNRSYNGDFPLPPDICGNRNSNGYLQPCNRNEQVLSSNHDYITVQGSIRSSSQLDKVSDKFPVLQRNKGETIHHNNKEEFNDFDDIRIYHEIGDSTKLRTTEQSDVKSFDQKEYVQRPHDDNRQMQDKRSYKPFRNSSCSACRIIFLISIITLLLIGLGCAAYFLFLRNVNEDEKPSTSNYTLHTSTTVSRTFETPILSTEASTKTVANPSSTSTLTTSTNQILSSAKESSPSQTPSSTTESYCSPTGKTIFHLNPDQIADPEVSRKLLSHNCEAYVGYPAGDLSIEILKSGELEFRKLDVLIDNTEDNNTSCEILRKITFRIIFTSDMEKAIIRCSVINKHFPDSRVFYSNNETVFLIPGNACKDNTVFLSNRVHPTNCHYYIECQNKVPYGRACQYNYCFGIYTVETCSPCNDVTCRTVGRSCTNTTVVQQQNKVNMTVHSDQVVGLIAPRTSNLHTCSGYIGNLTGDMKIEIQLFGNDNYETIRPSYTTITDTTVNCEIKRILKFWIGFTEAMYNATIRCRVINGLHLDVLPIYSSSETLQLVSSDFCNQNFNGTITNKYHHPITCHRFVTCVGNVPVVQECAGVLCFSLEKDYCDDCPKVNTCPE</sequence>
<dbReference type="InterPro" id="IPR002557">
    <property type="entry name" value="Chitin-bd_dom"/>
</dbReference>
<reference evidence="4" key="1">
    <citation type="submission" date="2018-11" db="EMBL/GenBank/DDBJ databases">
        <authorList>
            <person name="Alioto T."/>
            <person name="Alioto T."/>
        </authorList>
    </citation>
    <scope>NUCLEOTIDE SEQUENCE</scope>
</reference>
<feature type="domain" description="Chitin-binding type-2" evidence="3">
    <location>
        <begin position="379"/>
        <end position="438"/>
    </location>
</feature>
<name>A0A8B6HCW7_MYTGA</name>
<feature type="region of interest" description="Disordered" evidence="1">
    <location>
        <begin position="218"/>
        <end position="262"/>
    </location>
</feature>
<evidence type="ECO:0000313" key="4">
    <source>
        <dbReference type="EMBL" id="VDI78174.1"/>
    </source>
</evidence>
<keyword evidence="2" id="KW-0472">Membrane</keyword>
<dbReference type="AlphaFoldDB" id="A0A8B6HCW7"/>
<protein>
    <recommendedName>
        <fullName evidence="3">Chitin-binding type-2 domain-containing protein</fullName>
    </recommendedName>
</protein>
<proteinExistence type="predicted"/>
<dbReference type="EMBL" id="UYJE01009947">
    <property type="protein sequence ID" value="VDI78174.1"/>
    <property type="molecule type" value="Genomic_DNA"/>
</dbReference>
<dbReference type="Proteomes" id="UP000596742">
    <property type="component" value="Unassembled WGS sequence"/>
</dbReference>
<comment type="caution">
    <text evidence="4">The sequence shown here is derived from an EMBL/GenBank/DDBJ whole genome shotgun (WGS) entry which is preliminary data.</text>
</comment>
<dbReference type="GO" id="GO:0008061">
    <property type="term" value="F:chitin binding"/>
    <property type="evidence" value="ECO:0007669"/>
    <property type="project" value="InterPro"/>
</dbReference>
<evidence type="ECO:0000313" key="5">
    <source>
        <dbReference type="Proteomes" id="UP000596742"/>
    </source>
</evidence>
<dbReference type="PROSITE" id="PS50940">
    <property type="entry name" value="CHIT_BIND_II"/>
    <property type="match status" value="2"/>
</dbReference>
<gene>
    <name evidence="4" type="ORF">MGAL_10B013992</name>
</gene>
<feature type="compositionally biased region" description="Low complexity" evidence="1">
    <location>
        <begin position="229"/>
        <end position="260"/>
    </location>
</feature>
<evidence type="ECO:0000256" key="2">
    <source>
        <dbReference type="SAM" id="Phobius"/>
    </source>
</evidence>
<dbReference type="GO" id="GO:0005576">
    <property type="term" value="C:extracellular region"/>
    <property type="evidence" value="ECO:0007669"/>
    <property type="project" value="InterPro"/>
</dbReference>
<evidence type="ECO:0000259" key="3">
    <source>
        <dbReference type="PROSITE" id="PS50940"/>
    </source>
</evidence>
<feature type="transmembrane region" description="Helical" evidence="2">
    <location>
        <begin position="162"/>
        <end position="184"/>
    </location>
</feature>
<feature type="domain" description="Chitin-binding type-2" evidence="3">
    <location>
        <begin position="566"/>
        <end position="627"/>
    </location>
</feature>
<accession>A0A8B6HCW7</accession>
<keyword evidence="2" id="KW-0812">Transmembrane</keyword>
<organism evidence="4 5">
    <name type="scientific">Mytilus galloprovincialis</name>
    <name type="common">Mediterranean mussel</name>
    <dbReference type="NCBI Taxonomy" id="29158"/>
    <lineage>
        <taxon>Eukaryota</taxon>
        <taxon>Metazoa</taxon>
        <taxon>Spiralia</taxon>
        <taxon>Lophotrochozoa</taxon>
        <taxon>Mollusca</taxon>
        <taxon>Bivalvia</taxon>
        <taxon>Autobranchia</taxon>
        <taxon>Pteriomorphia</taxon>
        <taxon>Mytilida</taxon>
        <taxon>Mytiloidea</taxon>
        <taxon>Mytilidae</taxon>
        <taxon>Mytilinae</taxon>
        <taxon>Mytilus</taxon>
    </lineage>
</organism>